<dbReference type="EMBL" id="JANBPY010000893">
    <property type="protein sequence ID" value="KAJ1962956.1"/>
    <property type="molecule type" value="Genomic_DNA"/>
</dbReference>
<dbReference type="GO" id="GO:0005634">
    <property type="term" value="C:nucleus"/>
    <property type="evidence" value="ECO:0007669"/>
    <property type="project" value="TreeGrafter"/>
</dbReference>
<proteinExistence type="predicted"/>
<dbReference type="PANTHER" id="PTHR11472">
    <property type="entry name" value="DNA REPAIR DEAD HELICASE RAD3/XP-D SUBFAMILY MEMBER"/>
    <property type="match status" value="1"/>
</dbReference>
<protein>
    <submittedName>
        <fullName evidence="6">ATP-dependent DNA helicase chl1</fullName>
        <ecNumber evidence="6">3.6.4.13</ecNumber>
    </submittedName>
</protein>
<dbReference type="AlphaFoldDB" id="A0A9W8AN17"/>
<keyword evidence="6" id="KW-0347">Helicase</keyword>
<evidence type="ECO:0000256" key="3">
    <source>
        <dbReference type="ARBA" id="ARBA00022840"/>
    </source>
</evidence>
<reference evidence="6" key="1">
    <citation type="submission" date="2022-07" db="EMBL/GenBank/DDBJ databases">
        <title>Phylogenomic reconstructions and comparative analyses of Kickxellomycotina fungi.</title>
        <authorList>
            <person name="Reynolds N.K."/>
            <person name="Stajich J.E."/>
            <person name="Barry K."/>
            <person name="Grigoriev I.V."/>
            <person name="Crous P."/>
            <person name="Smith M.E."/>
        </authorList>
    </citation>
    <scope>NUCLEOTIDE SEQUENCE</scope>
    <source>
        <strain evidence="6">RSA 1196</strain>
    </source>
</reference>
<dbReference type="OrthoDB" id="267079at2759"/>
<dbReference type="InterPro" id="IPR027417">
    <property type="entry name" value="P-loop_NTPase"/>
</dbReference>
<sequence length="148" mass="17481">MTHCNMESNTPTDTTQPPEAVLAVPDQISAFQFPYQPYDIQEQFMKNLYETLEKGRIGIFESPTGTGKTLSLVCGALKWLEDHVRRLDITKAELQKQLVESNETGEPDWVLFQDLNVRIRDQQARREAMRERQQQRRDRVEEWETRRR</sequence>
<feature type="region of interest" description="Disordered" evidence="4">
    <location>
        <begin position="126"/>
        <end position="148"/>
    </location>
</feature>
<evidence type="ECO:0000313" key="7">
    <source>
        <dbReference type="Proteomes" id="UP001150925"/>
    </source>
</evidence>
<dbReference type="Gene3D" id="3.40.50.300">
    <property type="entry name" value="P-loop containing nucleotide triphosphate hydrolases"/>
    <property type="match status" value="1"/>
</dbReference>
<dbReference type="GO" id="GO:0005524">
    <property type="term" value="F:ATP binding"/>
    <property type="evidence" value="ECO:0007669"/>
    <property type="project" value="UniProtKB-KW"/>
</dbReference>
<dbReference type="GO" id="GO:0003724">
    <property type="term" value="F:RNA helicase activity"/>
    <property type="evidence" value="ECO:0007669"/>
    <property type="project" value="UniProtKB-EC"/>
</dbReference>
<keyword evidence="3" id="KW-0067">ATP-binding</keyword>
<keyword evidence="7" id="KW-1185">Reference proteome</keyword>
<evidence type="ECO:0000259" key="5">
    <source>
        <dbReference type="PROSITE" id="PS51193"/>
    </source>
</evidence>
<keyword evidence="1" id="KW-0547">Nucleotide-binding</keyword>
<dbReference type="GO" id="GO:0003678">
    <property type="term" value="F:DNA helicase activity"/>
    <property type="evidence" value="ECO:0007669"/>
    <property type="project" value="TreeGrafter"/>
</dbReference>
<dbReference type="InterPro" id="IPR045028">
    <property type="entry name" value="DinG/Rad3-like"/>
</dbReference>
<feature type="non-terminal residue" evidence="6">
    <location>
        <position position="148"/>
    </location>
</feature>
<dbReference type="PANTHER" id="PTHR11472:SF41">
    <property type="entry name" value="ATP-DEPENDENT DNA HELICASE DDX11-RELATED"/>
    <property type="match status" value="1"/>
</dbReference>
<dbReference type="PROSITE" id="PS51193">
    <property type="entry name" value="HELICASE_ATP_BIND_2"/>
    <property type="match status" value="1"/>
</dbReference>
<dbReference type="SUPFAM" id="SSF52540">
    <property type="entry name" value="P-loop containing nucleoside triphosphate hydrolases"/>
    <property type="match status" value="1"/>
</dbReference>
<name>A0A9W8AN17_9FUNG</name>
<evidence type="ECO:0000313" key="6">
    <source>
        <dbReference type="EMBL" id="KAJ1962956.1"/>
    </source>
</evidence>
<evidence type="ECO:0000256" key="1">
    <source>
        <dbReference type="ARBA" id="ARBA00022741"/>
    </source>
</evidence>
<gene>
    <name evidence="6" type="primary">CHL1_1</name>
    <name evidence="6" type="ORF">IWQ62_003368</name>
</gene>
<dbReference type="GO" id="GO:0034085">
    <property type="term" value="P:establishment of sister chromatid cohesion"/>
    <property type="evidence" value="ECO:0007669"/>
    <property type="project" value="TreeGrafter"/>
</dbReference>
<dbReference type="GO" id="GO:0016787">
    <property type="term" value="F:hydrolase activity"/>
    <property type="evidence" value="ECO:0007669"/>
    <property type="project" value="UniProtKB-KW"/>
</dbReference>
<organism evidence="6 7">
    <name type="scientific">Dispira parvispora</name>
    <dbReference type="NCBI Taxonomy" id="1520584"/>
    <lineage>
        <taxon>Eukaryota</taxon>
        <taxon>Fungi</taxon>
        <taxon>Fungi incertae sedis</taxon>
        <taxon>Zoopagomycota</taxon>
        <taxon>Kickxellomycotina</taxon>
        <taxon>Dimargaritomycetes</taxon>
        <taxon>Dimargaritales</taxon>
        <taxon>Dimargaritaceae</taxon>
        <taxon>Dispira</taxon>
    </lineage>
</organism>
<dbReference type="Proteomes" id="UP001150925">
    <property type="component" value="Unassembled WGS sequence"/>
</dbReference>
<comment type="caution">
    <text evidence="6">The sequence shown here is derived from an EMBL/GenBank/DDBJ whole genome shotgun (WGS) entry which is preliminary data.</text>
</comment>
<evidence type="ECO:0000256" key="2">
    <source>
        <dbReference type="ARBA" id="ARBA00022801"/>
    </source>
</evidence>
<keyword evidence="2 6" id="KW-0378">Hydrolase</keyword>
<accession>A0A9W8AN17</accession>
<dbReference type="EC" id="3.6.4.13" evidence="6"/>
<dbReference type="InterPro" id="IPR014013">
    <property type="entry name" value="Helic_SF1/SF2_ATP-bd_DinG/Rad3"/>
</dbReference>
<evidence type="ECO:0000256" key="4">
    <source>
        <dbReference type="SAM" id="MobiDB-lite"/>
    </source>
</evidence>
<feature type="domain" description="Helicase ATP-binding" evidence="5">
    <location>
        <begin position="27"/>
        <end position="148"/>
    </location>
</feature>